<keyword evidence="2" id="KW-1185">Reference proteome</keyword>
<dbReference type="RefSeq" id="WP_009856369.1">
    <property type="nucleotide sequence ID" value="NZ_JAAOCD010000006.1"/>
</dbReference>
<evidence type="ECO:0000313" key="2">
    <source>
        <dbReference type="Proteomes" id="UP000802098"/>
    </source>
</evidence>
<evidence type="ECO:0000313" key="1">
    <source>
        <dbReference type="EMBL" id="NHK99418.1"/>
    </source>
</evidence>
<proteinExistence type="predicted"/>
<dbReference type="EMBL" id="JAAOCD010000006">
    <property type="protein sequence ID" value="NHK99418.1"/>
    <property type="molecule type" value="Genomic_DNA"/>
</dbReference>
<protein>
    <submittedName>
        <fullName evidence="1">Uncharacterized protein</fullName>
    </submittedName>
</protein>
<reference evidence="1 2" key="1">
    <citation type="submission" date="2020-03" db="EMBL/GenBank/DDBJ databases">
        <title>Rubrivivax benzoatilyticus JA2 (sequenced after 10 years sub-culturing).</title>
        <authorList>
            <person name="Gupta D."/>
            <person name="Chintalapati S."/>
            <person name="Chintalapati V.R."/>
        </authorList>
    </citation>
    <scope>NUCLEOTIDE SEQUENCE [LARGE SCALE GENOMIC DNA]</scope>
    <source>
        <strain evidence="1 2">JA2-Mal</strain>
    </source>
</reference>
<organism evidence="1 2">
    <name type="scientific">Rubrivivax benzoatilyticus</name>
    <dbReference type="NCBI Taxonomy" id="316997"/>
    <lineage>
        <taxon>Bacteria</taxon>
        <taxon>Pseudomonadati</taxon>
        <taxon>Pseudomonadota</taxon>
        <taxon>Betaproteobacteria</taxon>
        <taxon>Burkholderiales</taxon>
        <taxon>Sphaerotilaceae</taxon>
        <taxon>Rubrivivax</taxon>
    </lineage>
</organism>
<name>A0ABX0I0R8_9BURK</name>
<accession>A0ABX0I0R8</accession>
<sequence>MLRALEALAAAARRGTVADVLVNGNAELAAAVSAALAAAPAGSGPLQLRVWSLALGDKAHCWNEYVHRLWPGTGTTFFIDGYVRVRPDALQALEAALAAEPQALAAAGLPSTGRGAAALRAAMEREGGLHGNLHALRADTLHALRHMGLRLPLGVYRTDGIVGAVLSFGLDPARHDWEPRRHIALARDASWDTEPQRWWRWQDLRTQWRRLDRQAQGVLENRAVSDWLARHRRPAQALPATVERLVSLWAAEDPRALAAALAQDGRRRRAWERLQSPRDWSAARQPPALLFDGTKVAG</sequence>
<dbReference type="Proteomes" id="UP000802098">
    <property type="component" value="Unassembled WGS sequence"/>
</dbReference>
<comment type="caution">
    <text evidence="1">The sequence shown here is derived from an EMBL/GenBank/DDBJ whole genome shotgun (WGS) entry which is preliminary data.</text>
</comment>
<gene>
    <name evidence="1" type="ORF">G7087_13615</name>
</gene>